<dbReference type="InterPro" id="IPR009856">
    <property type="entry name" value="Lir1"/>
</dbReference>
<dbReference type="Pfam" id="PF07207">
    <property type="entry name" value="Lir1"/>
    <property type="match status" value="1"/>
</dbReference>
<name>A0ABP0TSL1_9BRYO</name>
<protein>
    <submittedName>
        <fullName evidence="2">Uncharacterized protein</fullName>
    </submittedName>
</protein>
<feature type="region of interest" description="Disordered" evidence="1">
    <location>
        <begin position="38"/>
        <end position="58"/>
    </location>
</feature>
<reference evidence="2" key="1">
    <citation type="submission" date="2024-02" db="EMBL/GenBank/DDBJ databases">
        <authorList>
            <consortium name="ELIXIR-Norway"/>
            <consortium name="Elixir Norway"/>
        </authorList>
    </citation>
    <scope>NUCLEOTIDE SEQUENCE</scope>
</reference>
<dbReference type="PANTHER" id="PTHR36762:SF2">
    <property type="entry name" value="LIGHT-REGULATED PROTEIN 1, CHLOROPLASTIC"/>
    <property type="match status" value="1"/>
</dbReference>
<proteinExistence type="predicted"/>
<accession>A0ABP0TSL1</accession>
<dbReference type="EMBL" id="OZ019906">
    <property type="protein sequence ID" value="CAK9204006.1"/>
    <property type="molecule type" value="Genomic_DNA"/>
</dbReference>
<evidence type="ECO:0000313" key="3">
    <source>
        <dbReference type="Proteomes" id="UP001497512"/>
    </source>
</evidence>
<evidence type="ECO:0000256" key="1">
    <source>
        <dbReference type="SAM" id="MobiDB-lite"/>
    </source>
</evidence>
<organism evidence="2 3">
    <name type="scientific">Sphagnum troendelagicum</name>
    <dbReference type="NCBI Taxonomy" id="128251"/>
    <lineage>
        <taxon>Eukaryota</taxon>
        <taxon>Viridiplantae</taxon>
        <taxon>Streptophyta</taxon>
        <taxon>Embryophyta</taxon>
        <taxon>Bryophyta</taxon>
        <taxon>Sphagnophytina</taxon>
        <taxon>Sphagnopsida</taxon>
        <taxon>Sphagnales</taxon>
        <taxon>Sphagnaceae</taxon>
        <taxon>Sphagnum</taxon>
    </lineage>
</organism>
<sequence>MAMMALNVTAAGIGAVAVRSFPSQSAVAARIEQTKAAASTMPVGRRRRRRREGGCLRLQAQPSNQQYVDYAGNQSVFPAEACEELGGDSCAAEGVGPEVKPEPTTPPKLASAAQKKQQPEREYVDYESGNKTVFPGEACDDLGGEFCEGDYQKDVFPEKS</sequence>
<keyword evidence="3" id="KW-1185">Reference proteome</keyword>
<evidence type="ECO:0000313" key="2">
    <source>
        <dbReference type="EMBL" id="CAK9204006.1"/>
    </source>
</evidence>
<dbReference type="PANTHER" id="PTHR36762">
    <property type="entry name" value="LIGHT-REGULATED PROTEIN 1, CHLOROPLASTIC"/>
    <property type="match status" value="1"/>
</dbReference>
<feature type="region of interest" description="Disordered" evidence="1">
    <location>
        <begin position="88"/>
        <end position="130"/>
    </location>
</feature>
<gene>
    <name evidence="2" type="ORF">CSSPTR1EN2_LOCUS7170</name>
</gene>
<dbReference type="Proteomes" id="UP001497512">
    <property type="component" value="Chromosome 14"/>
</dbReference>